<dbReference type="Gene3D" id="3.40.50.300">
    <property type="entry name" value="P-loop containing nucleotide triphosphate hydrolases"/>
    <property type="match status" value="1"/>
</dbReference>
<evidence type="ECO:0000313" key="3">
    <source>
        <dbReference type="EMBL" id="GAI31132.1"/>
    </source>
</evidence>
<dbReference type="SUPFAM" id="SSF52540">
    <property type="entry name" value="P-loop containing nucleoside triphosphate hydrolases"/>
    <property type="match status" value="1"/>
</dbReference>
<dbReference type="InterPro" id="IPR027417">
    <property type="entry name" value="P-loop_NTPase"/>
</dbReference>
<proteinExistence type="inferred from homology"/>
<dbReference type="InterPro" id="IPR001482">
    <property type="entry name" value="T2SS/T4SS_dom"/>
</dbReference>
<protein>
    <recommendedName>
        <fullName evidence="2">Bacterial type II secretion system protein E domain-containing protein</fullName>
    </recommendedName>
</protein>
<evidence type="ECO:0000259" key="2">
    <source>
        <dbReference type="PROSITE" id="PS00662"/>
    </source>
</evidence>
<feature type="domain" description="Bacterial type II secretion system protein E" evidence="2">
    <location>
        <begin position="194"/>
        <end position="208"/>
    </location>
</feature>
<dbReference type="PANTHER" id="PTHR30486">
    <property type="entry name" value="TWITCHING MOTILITY PROTEIN PILT"/>
    <property type="match status" value="1"/>
</dbReference>
<dbReference type="AlphaFoldDB" id="X1MHL5"/>
<accession>X1MHL5</accession>
<comment type="caution">
    <text evidence="3">The sequence shown here is derived from an EMBL/GenBank/DDBJ whole genome shotgun (WGS) entry which is preliminary data.</text>
</comment>
<feature type="non-terminal residue" evidence="3">
    <location>
        <position position="214"/>
    </location>
</feature>
<dbReference type="EMBL" id="BARV01019474">
    <property type="protein sequence ID" value="GAI31132.1"/>
    <property type="molecule type" value="Genomic_DNA"/>
</dbReference>
<dbReference type="GO" id="GO:0016887">
    <property type="term" value="F:ATP hydrolysis activity"/>
    <property type="evidence" value="ECO:0007669"/>
    <property type="project" value="InterPro"/>
</dbReference>
<dbReference type="Pfam" id="PF00437">
    <property type="entry name" value="T2SSE"/>
    <property type="match status" value="1"/>
</dbReference>
<dbReference type="PROSITE" id="PS00662">
    <property type="entry name" value="T2SP_E"/>
    <property type="match status" value="1"/>
</dbReference>
<evidence type="ECO:0000256" key="1">
    <source>
        <dbReference type="ARBA" id="ARBA00006611"/>
    </source>
</evidence>
<sequence>MDIFPLIRLAMSKGASDLHLINSSLPLLRIDGLLQPMDDASLLTSADITQAFNQITSDKESEDFQRYLELDFGYTIPDVCRLRCNAAKQRGTINLVIRLLPLTVPTLDELGLPEICKELVLRPRGLVVISGPAGSGKSTTLAAMVNHLNSVESRRVVTIEDPIEYIYSNHKCTITQRQLGSDTLSFAEALKHVLRQDPDVILVGEMRDSETAAA</sequence>
<dbReference type="InterPro" id="IPR050921">
    <property type="entry name" value="T4SS_GSP_E_ATPase"/>
</dbReference>
<comment type="similarity">
    <text evidence="1">Belongs to the GSP E family.</text>
</comment>
<reference evidence="3" key="1">
    <citation type="journal article" date="2014" name="Front. Microbiol.">
        <title>High frequency of phylogenetically diverse reductive dehalogenase-homologous genes in deep subseafloor sedimentary metagenomes.</title>
        <authorList>
            <person name="Kawai M."/>
            <person name="Futagami T."/>
            <person name="Toyoda A."/>
            <person name="Takaki Y."/>
            <person name="Nishi S."/>
            <person name="Hori S."/>
            <person name="Arai W."/>
            <person name="Tsubouchi T."/>
            <person name="Morono Y."/>
            <person name="Uchiyama I."/>
            <person name="Ito T."/>
            <person name="Fujiyama A."/>
            <person name="Inagaki F."/>
            <person name="Takami H."/>
        </authorList>
    </citation>
    <scope>NUCLEOTIDE SEQUENCE</scope>
    <source>
        <strain evidence="3">Expedition CK06-06</strain>
    </source>
</reference>
<dbReference type="Gene3D" id="3.30.450.90">
    <property type="match status" value="1"/>
</dbReference>
<gene>
    <name evidence="3" type="ORF">S06H3_32726</name>
</gene>
<name>X1MHL5_9ZZZZ</name>
<organism evidence="3">
    <name type="scientific">marine sediment metagenome</name>
    <dbReference type="NCBI Taxonomy" id="412755"/>
    <lineage>
        <taxon>unclassified sequences</taxon>
        <taxon>metagenomes</taxon>
        <taxon>ecological metagenomes</taxon>
    </lineage>
</organism>